<evidence type="ECO:0000313" key="3">
    <source>
        <dbReference type="EMBL" id="EFI93965.1"/>
    </source>
</evidence>
<gene>
    <name evidence="3" type="ORF">SCHCODRAFT_111859</name>
</gene>
<accession>D8QDB6</accession>
<dbReference type="KEGG" id="scm:SCHCO_02671332"/>
<dbReference type="HOGENOM" id="CLU_006728_0_0_1"/>
<organism evidence="4">
    <name type="scientific">Schizophyllum commune (strain H4-8 / FGSC 9210)</name>
    <name type="common">Split gill fungus</name>
    <dbReference type="NCBI Taxonomy" id="578458"/>
    <lineage>
        <taxon>Eukaryota</taxon>
        <taxon>Fungi</taxon>
        <taxon>Dikarya</taxon>
        <taxon>Basidiomycota</taxon>
        <taxon>Agaricomycotina</taxon>
        <taxon>Agaricomycetes</taxon>
        <taxon>Agaricomycetidae</taxon>
        <taxon>Agaricales</taxon>
        <taxon>Schizophyllaceae</taxon>
        <taxon>Schizophyllum</taxon>
    </lineage>
</organism>
<feature type="compositionally biased region" description="Acidic residues" evidence="1">
    <location>
        <begin position="1067"/>
        <end position="1083"/>
    </location>
</feature>
<dbReference type="RefSeq" id="XP_003028868.1">
    <property type="nucleotide sequence ID" value="XM_003028822.1"/>
</dbReference>
<dbReference type="OMA" id="SGHHITP"/>
<feature type="non-terminal residue" evidence="3">
    <location>
        <position position="1158"/>
    </location>
</feature>
<sequence length="1158" mass="128719">MERENIAGPPSARRPLQLCADRSPLQIPPLRTAPPTTPIADSSSAPASTPSYLSLLEQFRQAQAQSENLAPQCLSRTTPSVPLRGASITSPSSLGPAFESPFLDSHSSFLFRTLTPRTGLPSSATTPYSASAFSEATLPSPVPGNTALSPTAPTARQSLRRPVAPRDLGERLAARKVFDPVASALVEHRGTKRKSSATGASTELDAPLSKRPCRVRRDDQQKLDLLFWFLKEELNWTFGEMLYKSSLYVASRGSETQTKMLTHFFAGHDKEFPVSRTLSVWLKHPFGRHPPRDLMYCVDLPYTEIRQMRPALTSFSAQLVKQQLVREAEEAIEVKSGLHVSIGKKERKNVKPLVWDDLGVGTVDHVRGIIQRTQPLLLNFVSELCSRKPRRGLHGAVVVRKQRTVSNVATQVISSIDFTRSNHANLLPLATGVLHFACLAPFDIFRWGSRVGSMPSYSTINRALEGLATDAANKSLAFGLRSNRVSVFRFDNVHTYHLHRDVRVGRQNELHTGLFGAMYEAESYVDATAFNIADNDAVRKRGLRKTVTTRNLFNKIDQKHLNNVLTLQWLRVLVDYIPELADLSAAVTHLYRTTAAISPLPPCRTVVRPLACDAKNETHLEELRDFIQDMFSQGGLTPETAHNRLIPCGGDGMSYELLHVLKSVLRVEGTEWSRFENPKPMLEGWHQKWTEVCAIHEEHWGDSLTRDYSTLGHSASRLGRRRPADLKKVDFKQGTQLMFTVVDSRMLDCWRLYFSADDIFAYFADLKRRNKLPAIEELHDIAKKLCYSYMSQGFGGAVMSGEGIESSAIPIGEPWDGIVLDDSSKDYDIINQGKIAAHTGSAKSKARGRKKIKLATPMDSNISFAGDHALADSRLLMRSVALLRESILACAEGDPERILQISIVQLFQFAGCAHSKYTEYLLEMIIDLEYECTPQLRAALLQVSLVNLSGKPGGFAHGDLIQEYFNRLLDAVVKHKGVPRHCDPAALADMQILLQTYKDHELHTFRAGRRFSDDDHDRFSKGYAKLDNGKLDSYVTKSLARCATAPIASDLAAEARSESATTLADSGPEEADPAEDDESAEEDLAQDVAPLVFAEVVEGELILFEPNVQARAEELVRDWEAELGDLLKEGEGEEEESDDSDIELPEVDRGDLDETDEE</sequence>
<evidence type="ECO:0000256" key="1">
    <source>
        <dbReference type="SAM" id="MobiDB-lite"/>
    </source>
</evidence>
<evidence type="ECO:0000259" key="2">
    <source>
        <dbReference type="Pfam" id="PF20231"/>
    </source>
</evidence>
<feature type="compositionally biased region" description="Low complexity" evidence="1">
    <location>
        <begin position="38"/>
        <end position="49"/>
    </location>
</feature>
<dbReference type="OrthoDB" id="3256296at2759"/>
<dbReference type="VEuPathDB" id="FungiDB:SCHCODRAFT_02671332"/>
<dbReference type="GeneID" id="9590199"/>
<feature type="region of interest" description="Disordered" evidence="1">
    <location>
        <begin position="1056"/>
        <end position="1083"/>
    </location>
</feature>
<feature type="compositionally biased region" description="Polar residues" evidence="1">
    <location>
        <begin position="146"/>
        <end position="157"/>
    </location>
</feature>
<evidence type="ECO:0000313" key="4">
    <source>
        <dbReference type="Proteomes" id="UP000007431"/>
    </source>
</evidence>
<dbReference type="Pfam" id="PF20231">
    <property type="entry name" value="DUF6589"/>
    <property type="match status" value="1"/>
</dbReference>
<dbReference type="eggNOG" id="ENOG502SJ72">
    <property type="taxonomic scope" value="Eukaryota"/>
</dbReference>
<feature type="domain" description="DUF6589" evidence="2">
    <location>
        <begin position="544"/>
        <end position="979"/>
    </location>
</feature>
<dbReference type="EMBL" id="GL377310">
    <property type="protein sequence ID" value="EFI93965.1"/>
    <property type="molecule type" value="Genomic_DNA"/>
</dbReference>
<dbReference type="InterPro" id="IPR046496">
    <property type="entry name" value="DUF6589"/>
</dbReference>
<feature type="region of interest" description="Disordered" evidence="1">
    <location>
        <begin position="134"/>
        <end position="163"/>
    </location>
</feature>
<keyword evidence="4" id="KW-1185">Reference proteome</keyword>
<dbReference type="Proteomes" id="UP000007431">
    <property type="component" value="Unassembled WGS sequence"/>
</dbReference>
<reference evidence="3 4" key="1">
    <citation type="journal article" date="2010" name="Nat. Biotechnol.">
        <title>Genome sequence of the model mushroom Schizophyllum commune.</title>
        <authorList>
            <person name="Ohm R.A."/>
            <person name="de Jong J.F."/>
            <person name="Lugones L.G."/>
            <person name="Aerts A."/>
            <person name="Kothe E."/>
            <person name="Stajich J.E."/>
            <person name="de Vries R.P."/>
            <person name="Record E."/>
            <person name="Levasseur A."/>
            <person name="Baker S.E."/>
            <person name="Bartholomew K.A."/>
            <person name="Coutinho P.M."/>
            <person name="Erdmann S."/>
            <person name="Fowler T.J."/>
            <person name="Gathman A.C."/>
            <person name="Lombard V."/>
            <person name="Henrissat B."/>
            <person name="Knabe N."/>
            <person name="Kuees U."/>
            <person name="Lilly W.W."/>
            <person name="Lindquist E."/>
            <person name="Lucas S."/>
            <person name="Magnuson J.K."/>
            <person name="Piumi F."/>
            <person name="Raudaskoski M."/>
            <person name="Salamov A."/>
            <person name="Schmutz J."/>
            <person name="Schwarze F.W.M.R."/>
            <person name="vanKuyk P.A."/>
            <person name="Horton J.S."/>
            <person name="Grigoriev I.V."/>
            <person name="Woesten H.A.B."/>
        </authorList>
    </citation>
    <scope>NUCLEOTIDE SEQUENCE [LARGE SCALE GENOMIC DNA]</scope>
    <source>
        <strain evidence="4">H4-8 / FGSC 9210</strain>
    </source>
</reference>
<feature type="region of interest" description="Disordered" evidence="1">
    <location>
        <begin position="1126"/>
        <end position="1158"/>
    </location>
</feature>
<dbReference type="AlphaFoldDB" id="D8QDB6"/>
<proteinExistence type="predicted"/>
<name>D8QDB6_SCHCM</name>
<feature type="compositionally biased region" description="Acidic residues" evidence="1">
    <location>
        <begin position="1131"/>
        <end position="1145"/>
    </location>
</feature>
<feature type="region of interest" description="Disordered" evidence="1">
    <location>
        <begin position="1"/>
        <end position="49"/>
    </location>
</feature>
<dbReference type="InParanoid" id="D8QDB6"/>
<protein>
    <recommendedName>
        <fullName evidence="2">DUF6589 domain-containing protein</fullName>
    </recommendedName>
</protein>